<organism evidence="2 3">
    <name type="scientific">Flavobacterium ichthyis</name>
    <dbReference type="NCBI Taxonomy" id="2698827"/>
    <lineage>
        <taxon>Bacteria</taxon>
        <taxon>Pseudomonadati</taxon>
        <taxon>Bacteroidota</taxon>
        <taxon>Flavobacteriia</taxon>
        <taxon>Flavobacteriales</taxon>
        <taxon>Flavobacteriaceae</taxon>
        <taxon>Flavobacterium</taxon>
    </lineage>
</organism>
<proteinExistence type="predicted"/>
<comment type="caution">
    <text evidence="2">The sequence shown here is derived from an EMBL/GenBank/DDBJ whole genome shotgun (WGS) entry which is preliminary data.</text>
</comment>
<dbReference type="PROSITE" id="PS51257">
    <property type="entry name" value="PROKAR_LIPOPROTEIN"/>
    <property type="match status" value="1"/>
</dbReference>
<protein>
    <submittedName>
        <fullName evidence="2">Uncharacterized protein</fullName>
    </submittedName>
</protein>
<reference evidence="3" key="1">
    <citation type="submission" date="2020-01" db="EMBL/GenBank/DDBJ databases">
        <title>Sphingomonas sp. strain CSW-10.</title>
        <authorList>
            <person name="Chen W.-M."/>
        </authorList>
    </citation>
    <scope>NUCLEOTIDE SEQUENCE [LARGE SCALE GENOMIC DNA]</scope>
    <source>
        <strain evidence="3">NST-5</strain>
    </source>
</reference>
<dbReference type="EMBL" id="JAABLM010000003">
    <property type="protein sequence ID" value="NBL64300.1"/>
    <property type="molecule type" value="Genomic_DNA"/>
</dbReference>
<keyword evidence="3" id="KW-1185">Reference proteome</keyword>
<evidence type="ECO:0000313" key="2">
    <source>
        <dbReference type="EMBL" id="NBL64300.1"/>
    </source>
</evidence>
<feature type="region of interest" description="Disordered" evidence="1">
    <location>
        <begin position="21"/>
        <end position="68"/>
    </location>
</feature>
<evidence type="ECO:0000313" key="3">
    <source>
        <dbReference type="Proteomes" id="UP000798602"/>
    </source>
</evidence>
<evidence type="ECO:0000256" key="1">
    <source>
        <dbReference type="SAM" id="MobiDB-lite"/>
    </source>
</evidence>
<accession>A0ABW9Z648</accession>
<dbReference type="Proteomes" id="UP000798602">
    <property type="component" value="Unassembled WGS sequence"/>
</dbReference>
<sequence>MKNLLATMILLAFVGISCKETPKQDPETTEIETAQPAPSPTTNVPTHPQPDATEVEVDSVNPNLSNLE</sequence>
<gene>
    <name evidence="2" type="ORF">GV828_03680</name>
</gene>
<name>A0ABW9Z648_9FLAO</name>
<dbReference type="RefSeq" id="WP_166536125.1">
    <property type="nucleotide sequence ID" value="NZ_JAABLM010000003.1"/>
</dbReference>